<keyword evidence="2" id="KW-0812">Transmembrane</keyword>
<keyword evidence="4" id="KW-0472">Membrane</keyword>
<comment type="subcellular location">
    <subcellularLocation>
        <location evidence="1">Membrane</location>
        <topology evidence="1">Multi-pass membrane protein</topology>
    </subcellularLocation>
</comment>
<protein>
    <submittedName>
        <fullName evidence="5">Uncharacterized protein</fullName>
    </submittedName>
</protein>
<evidence type="ECO:0000256" key="4">
    <source>
        <dbReference type="ARBA" id="ARBA00023136"/>
    </source>
</evidence>
<evidence type="ECO:0000256" key="2">
    <source>
        <dbReference type="ARBA" id="ARBA00022692"/>
    </source>
</evidence>
<dbReference type="AlphaFoldDB" id="A0A8J4QNN5"/>
<gene>
    <name evidence="5" type="ORF">CMV_020171</name>
</gene>
<dbReference type="PANTHER" id="PTHR14110:SF5">
    <property type="entry name" value="OUTER ENVELOPE PORE PROTEIN 16-4, CHLOROPLASTIC"/>
    <property type="match status" value="1"/>
</dbReference>
<reference evidence="5" key="1">
    <citation type="submission" date="2020-03" db="EMBL/GenBank/DDBJ databases">
        <title>Castanea mollissima Vanexum genome sequencing.</title>
        <authorList>
            <person name="Staton M."/>
        </authorList>
    </citation>
    <scope>NUCLEOTIDE SEQUENCE</scope>
    <source>
        <tissue evidence="5">Leaf</tissue>
    </source>
</reference>
<evidence type="ECO:0000256" key="1">
    <source>
        <dbReference type="ARBA" id="ARBA00004141"/>
    </source>
</evidence>
<dbReference type="PANTHER" id="PTHR14110">
    <property type="entry name" value="MITOCHONDRIAL IMPORT INNER MEMBRANE TRANSLOCASE SUBUNIT TIM22"/>
    <property type="match status" value="1"/>
</dbReference>
<comment type="caution">
    <text evidence="5">The sequence shown here is derived from an EMBL/GenBank/DDBJ whole genome shotgun (WGS) entry which is preliminary data.</text>
</comment>
<proteinExistence type="predicted"/>
<accession>A0A8J4QNN5</accession>
<name>A0A8J4QNN5_9ROSI</name>
<dbReference type="Proteomes" id="UP000737018">
    <property type="component" value="Unassembled WGS sequence"/>
</dbReference>
<evidence type="ECO:0000256" key="3">
    <source>
        <dbReference type="ARBA" id="ARBA00022989"/>
    </source>
</evidence>
<dbReference type="Pfam" id="PF02466">
    <property type="entry name" value="Tim17"/>
    <property type="match status" value="1"/>
</dbReference>
<keyword evidence="6" id="KW-1185">Reference proteome</keyword>
<evidence type="ECO:0000313" key="6">
    <source>
        <dbReference type="Proteomes" id="UP000737018"/>
    </source>
</evidence>
<dbReference type="EMBL" id="JRKL02003684">
    <property type="protein sequence ID" value="KAF3954498.1"/>
    <property type="molecule type" value="Genomic_DNA"/>
</dbReference>
<dbReference type="GO" id="GO:0008320">
    <property type="term" value="F:protein transmembrane transporter activity"/>
    <property type="evidence" value="ECO:0007669"/>
    <property type="project" value="TreeGrafter"/>
</dbReference>
<dbReference type="GO" id="GO:0042721">
    <property type="term" value="C:TIM22 mitochondrial import inner membrane insertion complex"/>
    <property type="evidence" value="ECO:0007669"/>
    <property type="project" value="InterPro"/>
</dbReference>
<evidence type="ECO:0000313" key="5">
    <source>
        <dbReference type="EMBL" id="KAF3954498.1"/>
    </source>
</evidence>
<dbReference type="GO" id="GO:0030943">
    <property type="term" value="F:mitochondrion targeting sequence binding"/>
    <property type="evidence" value="ECO:0007669"/>
    <property type="project" value="TreeGrafter"/>
</dbReference>
<dbReference type="OrthoDB" id="1865977at2759"/>
<organism evidence="5 6">
    <name type="scientific">Castanea mollissima</name>
    <name type="common">Chinese chestnut</name>
    <dbReference type="NCBI Taxonomy" id="60419"/>
    <lineage>
        <taxon>Eukaryota</taxon>
        <taxon>Viridiplantae</taxon>
        <taxon>Streptophyta</taxon>
        <taxon>Embryophyta</taxon>
        <taxon>Tracheophyta</taxon>
        <taxon>Spermatophyta</taxon>
        <taxon>Magnoliopsida</taxon>
        <taxon>eudicotyledons</taxon>
        <taxon>Gunneridae</taxon>
        <taxon>Pentapetalae</taxon>
        <taxon>rosids</taxon>
        <taxon>fabids</taxon>
        <taxon>Fagales</taxon>
        <taxon>Fagaceae</taxon>
        <taxon>Castanea</taxon>
    </lineage>
</organism>
<sequence>MEDELNGAVPCSSLAIDSILRVGTAGAIWGLCMGPYDARKQGLSGVARASFVAKAVGKFGFQYGLVAGIYKITRCGIQRYRRQNDWVNGLVAGALAGAAFAARTRSWTQYSWWKPLAEDQVYSHYFVYSPTSNYIS</sequence>
<dbReference type="InterPro" id="IPR039175">
    <property type="entry name" value="TIM22"/>
</dbReference>
<dbReference type="GO" id="GO:0045039">
    <property type="term" value="P:protein insertion into mitochondrial inner membrane"/>
    <property type="evidence" value="ECO:0007669"/>
    <property type="project" value="InterPro"/>
</dbReference>
<keyword evidence="3" id="KW-1133">Transmembrane helix</keyword>